<comment type="catalytic activity">
    <reaction evidence="13">
        <text>5,6-dihydrouridine(17) in tRNA + NADP(+) = uridine(17) in tRNA + NADPH + H(+)</text>
        <dbReference type="Rhea" id="RHEA:53368"/>
        <dbReference type="Rhea" id="RHEA-COMP:13541"/>
        <dbReference type="Rhea" id="RHEA-COMP:13542"/>
        <dbReference type="ChEBI" id="CHEBI:15378"/>
        <dbReference type="ChEBI" id="CHEBI:57783"/>
        <dbReference type="ChEBI" id="CHEBI:58349"/>
        <dbReference type="ChEBI" id="CHEBI:65315"/>
        <dbReference type="ChEBI" id="CHEBI:74443"/>
        <dbReference type="EC" id="1.3.1.88"/>
    </reaction>
    <physiologicalReaction direction="right-to-left" evidence="13">
        <dbReference type="Rhea" id="RHEA:53370"/>
    </physiologicalReaction>
</comment>
<dbReference type="OrthoDB" id="272303at2759"/>
<comment type="catalytic activity">
    <reaction evidence="12">
        <text>5,6-dihydrouridine(16) in tRNA + NAD(+) = uridine(16) in tRNA + NADH + H(+)</text>
        <dbReference type="Rhea" id="RHEA:53380"/>
        <dbReference type="Rhea" id="RHEA-COMP:13543"/>
        <dbReference type="Rhea" id="RHEA-COMP:13544"/>
        <dbReference type="ChEBI" id="CHEBI:15378"/>
        <dbReference type="ChEBI" id="CHEBI:57540"/>
        <dbReference type="ChEBI" id="CHEBI:57945"/>
        <dbReference type="ChEBI" id="CHEBI:65315"/>
        <dbReference type="ChEBI" id="CHEBI:74443"/>
        <dbReference type="EC" id="1.3.1.88"/>
    </reaction>
    <physiologicalReaction direction="right-to-left" evidence="12">
        <dbReference type="Rhea" id="RHEA:53382"/>
    </physiologicalReaction>
</comment>
<comment type="catalytic activity">
    <reaction evidence="10">
        <text>5,6-dihydrouridine(17) in tRNA + NAD(+) = uridine(17) in tRNA + NADH + H(+)</text>
        <dbReference type="Rhea" id="RHEA:53372"/>
        <dbReference type="Rhea" id="RHEA-COMP:13541"/>
        <dbReference type="Rhea" id="RHEA-COMP:13542"/>
        <dbReference type="ChEBI" id="CHEBI:15378"/>
        <dbReference type="ChEBI" id="CHEBI:57540"/>
        <dbReference type="ChEBI" id="CHEBI:57945"/>
        <dbReference type="ChEBI" id="CHEBI:65315"/>
        <dbReference type="ChEBI" id="CHEBI:74443"/>
        <dbReference type="EC" id="1.3.1.88"/>
    </reaction>
    <physiologicalReaction direction="right-to-left" evidence="10">
        <dbReference type="Rhea" id="RHEA:53374"/>
    </physiologicalReaction>
</comment>
<evidence type="ECO:0000256" key="12">
    <source>
        <dbReference type="ARBA" id="ARBA00048934"/>
    </source>
</evidence>
<gene>
    <name evidence="15" type="primary">Dus1l</name>
    <name evidence="17 18 19 20" type="synonym">LOC112682917</name>
    <name evidence="15" type="ORF">g.88995</name>
</gene>
<evidence type="ECO:0000313" key="20">
    <source>
        <dbReference type="RefSeq" id="XP_025409503.1"/>
    </source>
</evidence>
<dbReference type="RefSeq" id="XP_025409496.1">
    <property type="nucleotide sequence ID" value="XM_025553711.1"/>
</dbReference>
<evidence type="ECO:0000259" key="14">
    <source>
        <dbReference type="Pfam" id="PF01207"/>
    </source>
</evidence>
<organism evidence="15">
    <name type="scientific">Sipha flava</name>
    <name type="common">yellow sugarcane aphid</name>
    <dbReference type="NCBI Taxonomy" id="143950"/>
    <lineage>
        <taxon>Eukaryota</taxon>
        <taxon>Metazoa</taxon>
        <taxon>Ecdysozoa</taxon>
        <taxon>Arthropoda</taxon>
        <taxon>Hexapoda</taxon>
        <taxon>Insecta</taxon>
        <taxon>Pterygota</taxon>
        <taxon>Neoptera</taxon>
        <taxon>Paraneoptera</taxon>
        <taxon>Hemiptera</taxon>
        <taxon>Sternorrhyncha</taxon>
        <taxon>Aphidomorpha</taxon>
        <taxon>Aphidoidea</taxon>
        <taxon>Aphididae</taxon>
        <taxon>Sipha</taxon>
    </lineage>
</organism>
<dbReference type="RefSeq" id="XP_025409503.1">
    <property type="nucleotide sequence ID" value="XM_025553718.1"/>
</dbReference>
<dbReference type="SUPFAM" id="SSF51395">
    <property type="entry name" value="FMN-linked oxidoreductases"/>
    <property type="match status" value="1"/>
</dbReference>
<evidence type="ECO:0000256" key="1">
    <source>
        <dbReference type="ARBA" id="ARBA00001917"/>
    </source>
</evidence>
<comment type="cofactor">
    <cofactor evidence="1">
        <name>FMN</name>
        <dbReference type="ChEBI" id="CHEBI:58210"/>
    </cofactor>
</comment>
<accession>A0A2S2QVG1</accession>
<evidence type="ECO:0000256" key="8">
    <source>
        <dbReference type="ARBA" id="ARBA00038313"/>
    </source>
</evidence>
<keyword evidence="3" id="KW-0288">FMN</keyword>
<dbReference type="CDD" id="cd02801">
    <property type="entry name" value="DUS_like_FMN"/>
    <property type="match status" value="1"/>
</dbReference>
<evidence type="ECO:0000256" key="4">
    <source>
        <dbReference type="ARBA" id="ARBA00022694"/>
    </source>
</evidence>
<dbReference type="GO" id="GO:0050660">
    <property type="term" value="F:flavin adenine dinucleotide binding"/>
    <property type="evidence" value="ECO:0007669"/>
    <property type="project" value="InterPro"/>
</dbReference>
<evidence type="ECO:0000313" key="17">
    <source>
        <dbReference type="RefSeq" id="XP_025409480.1"/>
    </source>
</evidence>
<evidence type="ECO:0000256" key="11">
    <source>
        <dbReference type="ARBA" id="ARBA00047652"/>
    </source>
</evidence>
<keyword evidence="5" id="KW-0521">NADP</keyword>
<evidence type="ECO:0000256" key="13">
    <source>
        <dbReference type="ARBA" id="ARBA00049467"/>
    </source>
</evidence>
<evidence type="ECO:0000256" key="10">
    <source>
        <dbReference type="ARBA" id="ARBA00047287"/>
    </source>
</evidence>
<evidence type="ECO:0000256" key="6">
    <source>
        <dbReference type="ARBA" id="ARBA00023002"/>
    </source>
</evidence>
<feature type="domain" description="DUS-like FMN-binding" evidence="14">
    <location>
        <begin position="17"/>
        <end position="240"/>
    </location>
</feature>
<dbReference type="RefSeq" id="XP_025409488.1">
    <property type="nucleotide sequence ID" value="XM_025553703.1"/>
</dbReference>
<dbReference type="Proteomes" id="UP000694846">
    <property type="component" value="Unplaced"/>
</dbReference>
<dbReference type="Gene3D" id="3.20.20.70">
    <property type="entry name" value="Aldolase class I"/>
    <property type="match status" value="1"/>
</dbReference>
<keyword evidence="4" id="KW-0819">tRNA processing</keyword>
<dbReference type="InterPro" id="IPR035587">
    <property type="entry name" value="DUS-like_FMN-bd"/>
</dbReference>
<dbReference type="RefSeq" id="XP_025409480.1">
    <property type="nucleotide sequence ID" value="XM_025553695.1"/>
</dbReference>
<name>A0A2S2QVG1_9HEMI</name>
<evidence type="ECO:0000313" key="19">
    <source>
        <dbReference type="RefSeq" id="XP_025409496.1"/>
    </source>
</evidence>
<evidence type="ECO:0000256" key="3">
    <source>
        <dbReference type="ARBA" id="ARBA00022643"/>
    </source>
</evidence>
<comment type="catalytic activity">
    <reaction evidence="11">
        <text>5,6-dihydrouridine(16) in tRNA + NADP(+) = uridine(16) in tRNA + NADPH + H(+)</text>
        <dbReference type="Rhea" id="RHEA:53376"/>
        <dbReference type="Rhea" id="RHEA-COMP:13543"/>
        <dbReference type="Rhea" id="RHEA-COMP:13544"/>
        <dbReference type="ChEBI" id="CHEBI:15378"/>
        <dbReference type="ChEBI" id="CHEBI:57783"/>
        <dbReference type="ChEBI" id="CHEBI:58349"/>
        <dbReference type="ChEBI" id="CHEBI:65315"/>
        <dbReference type="ChEBI" id="CHEBI:74443"/>
        <dbReference type="EC" id="1.3.1.88"/>
    </reaction>
    <physiologicalReaction direction="right-to-left" evidence="11">
        <dbReference type="Rhea" id="RHEA:53378"/>
    </physiologicalReaction>
</comment>
<dbReference type="Pfam" id="PF01207">
    <property type="entry name" value="Dus"/>
    <property type="match status" value="1"/>
</dbReference>
<dbReference type="PANTHER" id="PTHR11082">
    <property type="entry name" value="TRNA-DIHYDROURIDINE SYNTHASE"/>
    <property type="match status" value="1"/>
</dbReference>
<evidence type="ECO:0000256" key="7">
    <source>
        <dbReference type="ARBA" id="ARBA00023027"/>
    </source>
</evidence>
<protein>
    <recommendedName>
        <fullName evidence="9">tRNA-dihydrouridine(16/17) synthase [NAD(P)(+)]</fullName>
        <ecNumber evidence="9">1.3.1.88</ecNumber>
    </recommendedName>
</protein>
<keyword evidence="16" id="KW-1185">Reference proteome</keyword>
<evidence type="ECO:0000256" key="9">
    <source>
        <dbReference type="ARBA" id="ARBA00038890"/>
    </source>
</evidence>
<comment type="similarity">
    <text evidence="8">Belongs to the Dus family. Dus1 subfamily.</text>
</comment>
<dbReference type="InterPro" id="IPR018517">
    <property type="entry name" value="tRNA_hU_synthase_CS"/>
</dbReference>
<evidence type="ECO:0000256" key="2">
    <source>
        <dbReference type="ARBA" id="ARBA00022630"/>
    </source>
</evidence>
<dbReference type="PANTHER" id="PTHR11082:SF5">
    <property type="entry name" value="TRNA-DIHYDROURIDINE(16_17) SYNTHASE [NAD(P)(+)]-LIKE"/>
    <property type="match status" value="1"/>
</dbReference>
<dbReference type="PROSITE" id="PS01136">
    <property type="entry name" value="UPF0034"/>
    <property type="match status" value="1"/>
</dbReference>
<sequence>MESTGNVWENLGKPRYILAPMVEQSELAWRMLSRKHGVQLCFAPMLHSQNFVQDRKYRKEFFTTCLEDRPLVVQFCGNDPKVLLEAAKLVEDSCDVIDLNLGCPQAIAKRGFYGSYLQDEWKLIFEIVKTLRQNLKVPVSCKIRIFEDVSKTILYAKMLEEAGCQMLSVHGRTRDQKGRMTGLANWCQIKAVKENVTIPVLANGNIQVYQDVQRCLKETLCEGVMSAEGHLHNPYIFDNQSPPVWEPALEYLDLSEQYPCPLSNTRGHLFKLCYHLFCLPENELIREILAKGQNRNDFRNAIMQLKLKYLPYHLGQKPWDNIQNDYNLILPPWLCQSYVRVLPVNNLDGIETHKEVNKLKTDEKENLKRSIDDEDCTDPLKLSKKKLKQLNKLKNKEIRCKRILEELCSECRNPKGLKCEYKLCKKCCRNKCYLEIADCAGHRILIKTKKNYSCHKQKDKELNCKQMCTEVS</sequence>
<reference evidence="15" key="1">
    <citation type="submission" date="2018-04" db="EMBL/GenBank/DDBJ databases">
        <title>Transcriptome assembly of Sipha flava.</title>
        <authorList>
            <person name="Scully E.D."/>
            <person name="Geib S.M."/>
            <person name="Palmer N.A."/>
            <person name="Koch K."/>
            <person name="Bradshaw J."/>
            <person name="Heng-Moss T."/>
            <person name="Sarath G."/>
        </authorList>
    </citation>
    <scope>NUCLEOTIDE SEQUENCE</scope>
</reference>
<keyword evidence="6" id="KW-0560">Oxidoreductase</keyword>
<keyword evidence="2" id="KW-0285">Flavoprotein</keyword>
<dbReference type="AlphaFoldDB" id="A0A2S2QVG1"/>
<evidence type="ECO:0000313" key="18">
    <source>
        <dbReference type="RefSeq" id="XP_025409488.1"/>
    </source>
</evidence>
<proteinExistence type="inferred from homology"/>
<evidence type="ECO:0000256" key="5">
    <source>
        <dbReference type="ARBA" id="ARBA00022857"/>
    </source>
</evidence>
<dbReference type="EC" id="1.3.1.88" evidence="9"/>
<dbReference type="GO" id="GO:0017150">
    <property type="term" value="F:tRNA dihydrouridine synthase activity"/>
    <property type="evidence" value="ECO:0007669"/>
    <property type="project" value="InterPro"/>
</dbReference>
<evidence type="ECO:0000313" key="15">
    <source>
        <dbReference type="EMBL" id="MBY81741.1"/>
    </source>
</evidence>
<evidence type="ECO:0000313" key="16">
    <source>
        <dbReference type="Proteomes" id="UP000694846"/>
    </source>
</evidence>
<dbReference type="EMBL" id="GGMS01012538">
    <property type="protein sequence ID" value="MBY81741.1"/>
    <property type="molecule type" value="Transcribed_RNA"/>
</dbReference>
<keyword evidence="7" id="KW-0520">NAD</keyword>
<reference evidence="17 18" key="2">
    <citation type="submission" date="2025-04" db="UniProtKB">
        <authorList>
            <consortium name="RefSeq"/>
        </authorList>
    </citation>
    <scope>IDENTIFICATION</scope>
    <source>
        <tissue evidence="17 18">Whole body</tissue>
    </source>
</reference>
<dbReference type="InterPro" id="IPR013785">
    <property type="entry name" value="Aldolase_TIM"/>
</dbReference>